<dbReference type="InterPro" id="IPR051461">
    <property type="entry name" value="UPF0750_membrane"/>
</dbReference>
<evidence type="ECO:0000259" key="7">
    <source>
        <dbReference type="Pfam" id="PF10035"/>
    </source>
</evidence>
<dbReference type="Pfam" id="PF02588">
    <property type="entry name" value="YitT_membrane"/>
    <property type="match status" value="1"/>
</dbReference>
<sequence length="287" mass="31546">MSKLKNYALILLGAGIFAFGINYLVIPNHLFEGGATGITLITYYLFKIPVSLMNLLINIPLFILYWRIFGVKTLYSSILGTFAVSAWLALFEKIPFTLDLEGDLVIVSLLAGIILGAGLGIIFNAGGTTGGTDIVARIAHKYTGMSIGKLMLLVDSFVLMLVVFVFKDIVMVTYTLIFVFIASRVIDLIGEGGYAGKGFLIVSAHPQELAQKIGEELERGVTFLNGQGFYSQTDLKILYCVVGRNEMQDMKQIILDIDPHAFTTITDAHEIMGEGFTLDENKQPIQR</sequence>
<keyword evidence="2" id="KW-1003">Cell membrane</keyword>
<evidence type="ECO:0000256" key="4">
    <source>
        <dbReference type="ARBA" id="ARBA00022989"/>
    </source>
</evidence>
<feature type="domain" description="DUF2179" evidence="7">
    <location>
        <begin position="219"/>
        <end position="273"/>
    </location>
</feature>
<dbReference type="OrthoDB" id="1758221at2"/>
<dbReference type="InterPro" id="IPR003740">
    <property type="entry name" value="YitT"/>
</dbReference>
<accession>A0A917EHV7</accession>
<gene>
    <name evidence="8" type="ORF">GCM10011510_18980</name>
</gene>
<keyword evidence="4 6" id="KW-1133">Transmembrane helix</keyword>
<evidence type="ECO:0000256" key="2">
    <source>
        <dbReference type="ARBA" id="ARBA00022475"/>
    </source>
</evidence>
<evidence type="ECO:0000256" key="6">
    <source>
        <dbReference type="SAM" id="Phobius"/>
    </source>
</evidence>
<feature type="transmembrane region" description="Helical" evidence="6">
    <location>
        <begin position="104"/>
        <end position="126"/>
    </location>
</feature>
<dbReference type="GO" id="GO:0005886">
    <property type="term" value="C:plasma membrane"/>
    <property type="evidence" value="ECO:0007669"/>
    <property type="project" value="UniProtKB-SubCell"/>
</dbReference>
<dbReference type="AlphaFoldDB" id="A0A917EHV7"/>
<dbReference type="Proteomes" id="UP000660801">
    <property type="component" value="Unassembled WGS sequence"/>
</dbReference>
<dbReference type="CDD" id="cd16380">
    <property type="entry name" value="YitT_C"/>
    <property type="match status" value="1"/>
</dbReference>
<keyword evidence="5 6" id="KW-0472">Membrane</keyword>
<name>A0A917EHV7_9STRE</name>
<dbReference type="InterPro" id="IPR019264">
    <property type="entry name" value="DUF2179"/>
</dbReference>
<evidence type="ECO:0000313" key="9">
    <source>
        <dbReference type="Proteomes" id="UP000660801"/>
    </source>
</evidence>
<dbReference type="Gene3D" id="3.30.70.120">
    <property type="match status" value="1"/>
</dbReference>
<feature type="transmembrane region" description="Helical" evidence="6">
    <location>
        <begin position="46"/>
        <end position="66"/>
    </location>
</feature>
<comment type="subcellular location">
    <subcellularLocation>
        <location evidence="1">Cell membrane</location>
        <topology evidence="1">Multi-pass membrane protein</topology>
    </subcellularLocation>
</comment>
<feature type="transmembrane region" description="Helical" evidence="6">
    <location>
        <begin position="73"/>
        <end position="92"/>
    </location>
</feature>
<evidence type="ECO:0000256" key="5">
    <source>
        <dbReference type="ARBA" id="ARBA00023136"/>
    </source>
</evidence>
<dbReference type="PANTHER" id="PTHR33545">
    <property type="entry name" value="UPF0750 MEMBRANE PROTEIN YITT-RELATED"/>
    <property type="match status" value="1"/>
</dbReference>
<organism evidence="8 9">
    <name type="scientific">Streptococcus himalayensis</name>
    <dbReference type="NCBI Taxonomy" id="1888195"/>
    <lineage>
        <taxon>Bacteria</taxon>
        <taxon>Bacillati</taxon>
        <taxon>Bacillota</taxon>
        <taxon>Bacilli</taxon>
        <taxon>Lactobacillales</taxon>
        <taxon>Streptococcaceae</taxon>
        <taxon>Streptococcus</taxon>
    </lineage>
</organism>
<keyword evidence="9" id="KW-1185">Reference proteome</keyword>
<feature type="transmembrane region" description="Helical" evidence="6">
    <location>
        <begin position="7"/>
        <end position="26"/>
    </location>
</feature>
<dbReference type="InterPro" id="IPR015867">
    <property type="entry name" value="N-reg_PII/ATP_PRibTrfase_C"/>
</dbReference>
<dbReference type="EMBL" id="BMJN01000051">
    <property type="protein sequence ID" value="GGE37812.1"/>
    <property type="molecule type" value="Genomic_DNA"/>
</dbReference>
<keyword evidence="3 6" id="KW-0812">Transmembrane</keyword>
<proteinExistence type="predicted"/>
<dbReference type="RefSeq" id="WP_068991307.1">
    <property type="nucleotide sequence ID" value="NZ_BMJN01000051.1"/>
</dbReference>
<evidence type="ECO:0000256" key="3">
    <source>
        <dbReference type="ARBA" id="ARBA00022692"/>
    </source>
</evidence>
<protein>
    <submittedName>
        <fullName evidence="8">Membrane protein</fullName>
    </submittedName>
</protein>
<reference evidence="8" key="1">
    <citation type="journal article" date="2014" name="Int. J. Syst. Evol. Microbiol.">
        <title>Complete genome sequence of Corynebacterium casei LMG S-19264T (=DSM 44701T), isolated from a smear-ripened cheese.</title>
        <authorList>
            <consortium name="US DOE Joint Genome Institute (JGI-PGF)"/>
            <person name="Walter F."/>
            <person name="Albersmeier A."/>
            <person name="Kalinowski J."/>
            <person name="Ruckert C."/>
        </authorList>
    </citation>
    <scope>NUCLEOTIDE SEQUENCE</scope>
    <source>
        <strain evidence="8">CGMCC 1.15533</strain>
    </source>
</reference>
<dbReference type="Pfam" id="PF10035">
    <property type="entry name" value="DUF2179"/>
    <property type="match status" value="1"/>
</dbReference>
<reference evidence="8" key="2">
    <citation type="submission" date="2020-09" db="EMBL/GenBank/DDBJ databases">
        <authorList>
            <person name="Sun Q."/>
            <person name="Zhou Y."/>
        </authorList>
    </citation>
    <scope>NUCLEOTIDE SEQUENCE</scope>
    <source>
        <strain evidence="8">CGMCC 1.15533</strain>
    </source>
</reference>
<dbReference type="PIRSF" id="PIRSF006483">
    <property type="entry name" value="Membrane_protein_YitT"/>
    <property type="match status" value="1"/>
</dbReference>
<comment type="caution">
    <text evidence="8">The sequence shown here is derived from an EMBL/GenBank/DDBJ whole genome shotgun (WGS) entry which is preliminary data.</text>
</comment>
<evidence type="ECO:0000313" key="8">
    <source>
        <dbReference type="EMBL" id="GGE37812.1"/>
    </source>
</evidence>
<evidence type="ECO:0000256" key="1">
    <source>
        <dbReference type="ARBA" id="ARBA00004651"/>
    </source>
</evidence>
<dbReference type="PANTHER" id="PTHR33545:SF10">
    <property type="entry name" value="UPF0750 MEMBRANE PROTEIN YPJC"/>
    <property type="match status" value="1"/>
</dbReference>